<protein>
    <recommendedName>
        <fullName evidence="3">DUF3509 domain-containing protein</fullName>
    </recommendedName>
</protein>
<dbReference type="AlphaFoldDB" id="A0A443ZYD8"/>
<dbReference type="Pfam" id="PF12021">
    <property type="entry name" value="DUF3509"/>
    <property type="match status" value="1"/>
</dbReference>
<dbReference type="RefSeq" id="WP_128322906.1">
    <property type="nucleotide sequence ID" value="NZ_QJRG01000034.1"/>
</dbReference>
<dbReference type="InterPro" id="IPR021898">
    <property type="entry name" value="DUF3509"/>
</dbReference>
<proteinExistence type="predicted"/>
<accession>A0A443ZYD8</accession>
<dbReference type="Proteomes" id="UP000288983">
    <property type="component" value="Unassembled WGS sequence"/>
</dbReference>
<comment type="caution">
    <text evidence="1">The sequence shown here is derived from an EMBL/GenBank/DDBJ whole genome shotgun (WGS) entry which is preliminary data.</text>
</comment>
<evidence type="ECO:0008006" key="3">
    <source>
        <dbReference type="Google" id="ProtNLM"/>
    </source>
</evidence>
<gene>
    <name evidence="1" type="ORF">DM813_06065</name>
</gene>
<organism evidence="1 2">
    <name type="scientific">Pseudomonas alkylphenolica</name>
    <dbReference type="NCBI Taxonomy" id="237609"/>
    <lineage>
        <taxon>Bacteria</taxon>
        <taxon>Pseudomonadati</taxon>
        <taxon>Pseudomonadota</taxon>
        <taxon>Gammaproteobacteria</taxon>
        <taxon>Pseudomonadales</taxon>
        <taxon>Pseudomonadaceae</taxon>
        <taxon>Pseudomonas</taxon>
    </lineage>
</organism>
<name>A0A443ZYD8_9PSED</name>
<dbReference type="EMBL" id="QJRG01000034">
    <property type="protein sequence ID" value="RWU25715.1"/>
    <property type="molecule type" value="Genomic_DNA"/>
</dbReference>
<reference evidence="1 2" key="1">
    <citation type="submission" date="2018-06" db="EMBL/GenBank/DDBJ databases">
        <title>Bacteria isolated from soil of Wuhan.</title>
        <authorList>
            <person name="Wei X."/>
            <person name="Chunhua H."/>
        </authorList>
    </citation>
    <scope>NUCLEOTIDE SEQUENCE [LARGE SCALE GENOMIC DNA]</scope>
    <source>
        <strain evidence="2">xwS2</strain>
    </source>
</reference>
<dbReference type="OrthoDB" id="7030725at2"/>
<evidence type="ECO:0000313" key="2">
    <source>
        <dbReference type="Proteomes" id="UP000288983"/>
    </source>
</evidence>
<sequence length="95" mass="10827">MKRIGWLLTEALAPYQVTLVRHEQAGHFTLQVFDESSHPVVQRSVLFSELEDQRLLIDLVDGLQRDLRVAEGRLQPSMIAALQQVQHQRGQTLGL</sequence>
<evidence type="ECO:0000313" key="1">
    <source>
        <dbReference type="EMBL" id="RWU25715.1"/>
    </source>
</evidence>